<comment type="pathway">
    <text evidence="2">Carbohydrate degradation; glycolysis; D-glyceraldehyde 3-phosphate from glycerone phosphate: step 1/1.</text>
</comment>
<organism evidence="4 5">
    <name type="scientific">Desertihabitans brevis</name>
    <dbReference type="NCBI Taxonomy" id="2268447"/>
    <lineage>
        <taxon>Bacteria</taxon>
        <taxon>Bacillati</taxon>
        <taxon>Actinomycetota</taxon>
        <taxon>Actinomycetes</taxon>
        <taxon>Propionibacteriales</taxon>
        <taxon>Propionibacteriaceae</taxon>
        <taxon>Desertihabitans</taxon>
    </lineage>
</organism>
<comment type="similarity">
    <text evidence="2">Belongs to the triosephosphate isomerase family.</text>
</comment>
<protein>
    <recommendedName>
        <fullName evidence="2">Triosephosphate isomerase</fullName>
        <ecNumber evidence="2">5.3.1.1</ecNumber>
    </recommendedName>
</protein>
<dbReference type="EC" id="5.3.1.1" evidence="2"/>
<feature type="region of interest" description="Disordered" evidence="3">
    <location>
        <begin position="259"/>
        <end position="283"/>
    </location>
</feature>
<comment type="caution">
    <text evidence="4">The sequence shown here is derived from an EMBL/GenBank/DDBJ whole genome shotgun (WGS) entry which is preliminary data.</text>
</comment>
<evidence type="ECO:0000313" key="4">
    <source>
        <dbReference type="EMBL" id="RCK70440.1"/>
    </source>
</evidence>
<dbReference type="GO" id="GO:0005829">
    <property type="term" value="C:cytosol"/>
    <property type="evidence" value="ECO:0007669"/>
    <property type="project" value="TreeGrafter"/>
</dbReference>
<dbReference type="EMBL" id="QOUI01000003">
    <property type="protein sequence ID" value="RCK70440.1"/>
    <property type="molecule type" value="Genomic_DNA"/>
</dbReference>
<sequence>MPLLLGCSFKTYFSHARTLEWLRAVAETARQHPAVSDGRVELFALPQFPSIPEALETVAGSAGGGLVAIGAQDLAEHDEGAYTGEVSGAVLAELGCTLVEVGHAERRRLYGETEEVVAAKTTAALRNGLTPVLCVGEEDRMEADRAAEVVAAQIASALAPAREAGLTGQLVVAYEPVWAIGAAEPASAEHVVVVTGALRPRLRADTDLPGRIIYGGSAGPGLLPRIAAGVDGMFLGRFAHDPAAVTAILDEVLDLDPGTGLDGTDADAGRPGDGDAPPARAPR</sequence>
<dbReference type="SUPFAM" id="SSF51351">
    <property type="entry name" value="Triosephosphate isomerase (TIM)"/>
    <property type="match status" value="1"/>
</dbReference>
<dbReference type="PANTHER" id="PTHR21139">
    <property type="entry name" value="TRIOSEPHOSPHATE ISOMERASE"/>
    <property type="match status" value="1"/>
</dbReference>
<dbReference type="GO" id="GO:0004807">
    <property type="term" value="F:triose-phosphate isomerase activity"/>
    <property type="evidence" value="ECO:0007669"/>
    <property type="project" value="UniProtKB-EC"/>
</dbReference>
<proteinExistence type="inferred from homology"/>
<comment type="pathway">
    <text evidence="2">Carbohydrate biosynthesis; gluconeogenesis.</text>
</comment>
<keyword evidence="2" id="KW-0963">Cytoplasm</keyword>
<keyword evidence="2" id="KW-0324">Glycolysis</keyword>
<evidence type="ECO:0000313" key="5">
    <source>
        <dbReference type="Proteomes" id="UP000252770"/>
    </source>
</evidence>
<dbReference type="RefSeq" id="WP_114125983.1">
    <property type="nucleotide sequence ID" value="NZ_QOUI01000003.1"/>
</dbReference>
<dbReference type="UniPathway" id="UPA00138"/>
<gene>
    <name evidence="4" type="ORF">DT076_07300</name>
</gene>
<dbReference type="Pfam" id="PF00121">
    <property type="entry name" value="TIM"/>
    <property type="match status" value="1"/>
</dbReference>
<comment type="catalytic activity">
    <reaction evidence="2">
        <text>D-glyceraldehyde 3-phosphate = dihydroxyacetone phosphate</text>
        <dbReference type="Rhea" id="RHEA:18585"/>
        <dbReference type="ChEBI" id="CHEBI:57642"/>
        <dbReference type="ChEBI" id="CHEBI:59776"/>
        <dbReference type="EC" id="5.3.1.1"/>
    </reaction>
</comment>
<keyword evidence="1 2" id="KW-0413">Isomerase</keyword>
<dbReference type="GO" id="GO:0006094">
    <property type="term" value="P:gluconeogenesis"/>
    <property type="evidence" value="ECO:0007669"/>
    <property type="project" value="UniProtKB-UniPathway"/>
</dbReference>
<dbReference type="PANTHER" id="PTHR21139:SF2">
    <property type="entry name" value="TRIOSEPHOSPHATE ISOMERASE"/>
    <property type="match status" value="1"/>
</dbReference>
<dbReference type="CDD" id="cd00311">
    <property type="entry name" value="TIM"/>
    <property type="match status" value="1"/>
</dbReference>
<dbReference type="PROSITE" id="PS51440">
    <property type="entry name" value="TIM_2"/>
    <property type="match status" value="1"/>
</dbReference>
<comment type="subcellular location">
    <subcellularLocation>
        <location evidence="2">Cytoplasm</location>
    </subcellularLocation>
</comment>
<dbReference type="GO" id="GO:0019563">
    <property type="term" value="P:glycerol catabolic process"/>
    <property type="evidence" value="ECO:0007669"/>
    <property type="project" value="TreeGrafter"/>
</dbReference>
<keyword evidence="2" id="KW-0312">Gluconeogenesis</keyword>
<evidence type="ECO:0000256" key="2">
    <source>
        <dbReference type="RuleBase" id="RU363013"/>
    </source>
</evidence>
<keyword evidence="5" id="KW-1185">Reference proteome</keyword>
<name>A0A367YX89_9ACTN</name>
<evidence type="ECO:0000256" key="3">
    <source>
        <dbReference type="SAM" id="MobiDB-lite"/>
    </source>
</evidence>
<dbReference type="UniPathway" id="UPA00109">
    <property type="reaction ID" value="UER00189"/>
</dbReference>
<dbReference type="AlphaFoldDB" id="A0A367YX89"/>
<comment type="subunit">
    <text evidence="2">Homodimer.</text>
</comment>
<dbReference type="InterPro" id="IPR013785">
    <property type="entry name" value="Aldolase_TIM"/>
</dbReference>
<dbReference type="GO" id="GO:0006096">
    <property type="term" value="P:glycolytic process"/>
    <property type="evidence" value="ECO:0007669"/>
    <property type="project" value="UniProtKB-UniPathway"/>
</dbReference>
<evidence type="ECO:0000256" key="1">
    <source>
        <dbReference type="ARBA" id="ARBA00023235"/>
    </source>
</evidence>
<reference evidence="4 5" key="1">
    <citation type="submission" date="2018-07" db="EMBL/GenBank/DDBJ databases">
        <title>Desertimonas flava gen. nov. sp. nov.</title>
        <authorList>
            <person name="Liu S."/>
        </authorList>
    </citation>
    <scope>NUCLEOTIDE SEQUENCE [LARGE SCALE GENOMIC DNA]</scope>
    <source>
        <strain evidence="4 5">16Sb5-5</strain>
    </source>
</reference>
<dbReference type="GO" id="GO:0046166">
    <property type="term" value="P:glyceraldehyde-3-phosphate biosynthetic process"/>
    <property type="evidence" value="ECO:0007669"/>
    <property type="project" value="TreeGrafter"/>
</dbReference>
<dbReference type="Gene3D" id="3.20.20.70">
    <property type="entry name" value="Aldolase class I"/>
    <property type="match status" value="1"/>
</dbReference>
<dbReference type="InterPro" id="IPR035990">
    <property type="entry name" value="TIM_sf"/>
</dbReference>
<dbReference type="Proteomes" id="UP000252770">
    <property type="component" value="Unassembled WGS sequence"/>
</dbReference>
<dbReference type="InterPro" id="IPR000652">
    <property type="entry name" value="Triosephosphate_isomerase"/>
</dbReference>
<accession>A0A367YX89</accession>
<feature type="compositionally biased region" description="Low complexity" evidence="3">
    <location>
        <begin position="274"/>
        <end position="283"/>
    </location>
</feature>